<dbReference type="PANTHER" id="PTHR15837:SF0">
    <property type="entry name" value="RAN GUANINE NUCLEOTIDE RELEASE FACTOR"/>
    <property type="match status" value="1"/>
</dbReference>
<sequence length="182" mass="20703">MDIQFSSKQLYGGAIEAEFPSSVSDLSQVTFVPDNQEVFTDLNTEATLILDLLERAECQDENSAAYHYNDLAGQNESSGPGQSTIISTREISPQEMPNIPADWKKYIIKGQMLIKPDKGQFTDRDLVNILMLIIRIAEVETDIVFHINLPVKERIDQENAMIEKYFKRFMESFKINDMGLFG</sequence>
<dbReference type="PANTHER" id="PTHR15837">
    <property type="entry name" value="RAN GUANINE NUCLEOTIDE RELEASE FACTOR"/>
    <property type="match status" value="1"/>
</dbReference>
<proteinExistence type="inferred from homology"/>
<dbReference type="GO" id="GO:0006606">
    <property type="term" value="P:protein import into nucleus"/>
    <property type="evidence" value="ECO:0007669"/>
    <property type="project" value="TreeGrafter"/>
</dbReference>
<evidence type="ECO:0000256" key="3">
    <source>
        <dbReference type="ARBA" id="ARBA00022927"/>
    </source>
</evidence>
<evidence type="ECO:0000256" key="2">
    <source>
        <dbReference type="ARBA" id="ARBA00022448"/>
    </source>
</evidence>
<dbReference type="Gene3D" id="3.40.1000.10">
    <property type="entry name" value="Mog1/PsbP, alpha/beta/alpha sandwich"/>
    <property type="match status" value="1"/>
</dbReference>
<organism evidence="4 5">
    <name type="scientific">Blepharisma stoltei</name>
    <dbReference type="NCBI Taxonomy" id="1481888"/>
    <lineage>
        <taxon>Eukaryota</taxon>
        <taxon>Sar</taxon>
        <taxon>Alveolata</taxon>
        <taxon>Ciliophora</taxon>
        <taxon>Postciliodesmatophora</taxon>
        <taxon>Heterotrichea</taxon>
        <taxon>Heterotrichida</taxon>
        <taxon>Blepharismidae</taxon>
        <taxon>Blepharisma</taxon>
    </lineage>
</organism>
<evidence type="ECO:0008006" key="6">
    <source>
        <dbReference type="Google" id="ProtNLM"/>
    </source>
</evidence>
<accession>A0AAU9IAA3</accession>
<dbReference type="Proteomes" id="UP001162131">
    <property type="component" value="Unassembled WGS sequence"/>
</dbReference>
<dbReference type="AlphaFoldDB" id="A0AAU9IAA3"/>
<keyword evidence="2" id="KW-0813">Transport</keyword>
<dbReference type="Pfam" id="PF04603">
    <property type="entry name" value="Mog1"/>
    <property type="match status" value="1"/>
</dbReference>
<keyword evidence="5" id="KW-1185">Reference proteome</keyword>
<comment type="caution">
    <text evidence="4">The sequence shown here is derived from an EMBL/GenBank/DDBJ whole genome shotgun (WGS) entry which is preliminary data.</text>
</comment>
<dbReference type="EMBL" id="CAJZBQ010000005">
    <property type="protein sequence ID" value="CAG9311974.1"/>
    <property type="molecule type" value="Genomic_DNA"/>
</dbReference>
<name>A0AAU9IAA3_9CILI</name>
<evidence type="ECO:0000313" key="5">
    <source>
        <dbReference type="Proteomes" id="UP001162131"/>
    </source>
</evidence>
<dbReference type="InterPro" id="IPR016123">
    <property type="entry name" value="Mog1/PsbP_a/b/a-sand"/>
</dbReference>
<evidence type="ECO:0000313" key="4">
    <source>
        <dbReference type="EMBL" id="CAG9311974.1"/>
    </source>
</evidence>
<dbReference type="InterPro" id="IPR007681">
    <property type="entry name" value="Mog1"/>
</dbReference>
<keyword evidence="3" id="KW-0653">Protein transport</keyword>
<dbReference type="GO" id="GO:0005085">
    <property type="term" value="F:guanyl-nucleotide exchange factor activity"/>
    <property type="evidence" value="ECO:0007669"/>
    <property type="project" value="TreeGrafter"/>
</dbReference>
<reference evidence="4" key="1">
    <citation type="submission" date="2021-09" db="EMBL/GenBank/DDBJ databases">
        <authorList>
            <consortium name="AG Swart"/>
            <person name="Singh M."/>
            <person name="Singh A."/>
            <person name="Seah K."/>
            <person name="Emmerich C."/>
        </authorList>
    </citation>
    <scope>NUCLEOTIDE SEQUENCE</scope>
    <source>
        <strain evidence="4">ATCC30299</strain>
    </source>
</reference>
<dbReference type="GO" id="GO:0031267">
    <property type="term" value="F:small GTPase binding"/>
    <property type="evidence" value="ECO:0007669"/>
    <property type="project" value="TreeGrafter"/>
</dbReference>
<comment type="similarity">
    <text evidence="1">Belongs to the MOG1 family.</text>
</comment>
<dbReference type="SUPFAM" id="SSF55724">
    <property type="entry name" value="Mog1p/PsbP-like"/>
    <property type="match status" value="1"/>
</dbReference>
<protein>
    <recommendedName>
        <fullName evidence="6">Ran guanine nucleotide release factor</fullName>
    </recommendedName>
</protein>
<gene>
    <name evidence="4" type="ORF">BSTOLATCC_MIC5232</name>
</gene>
<dbReference type="GO" id="GO:0005634">
    <property type="term" value="C:nucleus"/>
    <property type="evidence" value="ECO:0007669"/>
    <property type="project" value="TreeGrafter"/>
</dbReference>
<evidence type="ECO:0000256" key="1">
    <source>
        <dbReference type="ARBA" id="ARBA00010307"/>
    </source>
</evidence>